<dbReference type="Proteomes" id="UP000011599">
    <property type="component" value="Unassembled WGS sequence"/>
</dbReference>
<dbReference type="STRING" id="1114856.GCA_000383975_03035"/>
<feature type="compositionally biased region" description="Polar residues" evidence="1">
    <location>
        <begin position="24"/>
        <end position="34"/>
    </location>
</feature>
<proteinExistence type="predicted"/>
<dbReference type="OrthoDB" id="135517at2157"/>
<dbReference type="PANTHER" id="PTHR44086:SF13">
    <property type="entry name" value="THIOSULFATE SULFURTRANSFERASE PSPE"/>
    <property type="match status" value="1"/>
</dbReference>
<dbReference type="InterPro" id="IPR001763">
    <property type="entry name" value="Rhodanese-like_dom"/>
</dbReference>
<dbReference type="GO" id="GO:0004792">
    <property type="term" value="F:thiosulfate-cyanide sulfurtransferase activity"/>
    <property type="evidence" value="ECO:0007669"/>
    <property type="project" value="TreeGrafter"/>
</dbReference>
<gene>
    <name evidence="3" type="ORF">C496_13066</name>
</gene>
<evidence type="ECO:0000259" key="2">
    <source>
        <dbReference type="PROSITE" id="PS50206"/>
    </source>
</evidence>
<dbReference type="Gene3D" id="3.40.250.10">
    <property type="entry name" value="Rhodanese-like domain"/>
    <property type="match status" value="1"/>
</dbReference>
<accession>L9VR28</accession>
<name>L9VR28_9EURY</name>
<comment type="caution">
    <text evidence="3">The sequence shown here is derived from an EMBL/GenBank/DDBJ whole genome shotgun (WGS) entry which is preliminary data.</text>
</comment>
<reference evidence="3 4" key="1">
    <citation type="journal article" date="2014" name="PLoS Genet.">
        <title>Phylogenetically driven sequencing of extremely halophilic archaea reveals strategies for static and dynamic osmo-response.</title>
        <authorList>
            <person name="Becker E.A."/>
            <person name="Seitzer P.M."/>
            <person name="Tritt A."/>
            <person name="Larsen D."/>
            <person name="Krusor M."/>
            <person name="Yao A.I."/>
            <person name="Wu D."/>
            <person name="Madern D."/>
            <person name="Eisen J.A."/>
            <person name="Darling A.E."/>
            <person name="Facciotti M.T."/>
        </authorList>
    </citation>
    <scope>NUCLEOTIDE SEQUENCE [LARGE SCALE GENOMIC DNA]</scope>
    <source>
        <strain evidence="3 4">GA33</strain>
    </source>
</reference>
<evidence type="ECO:0000313" key="4">
    <source>
        <dbReference type="Proteomes" id="UP000011599"/>
    </source>
</evidence>
<dbReference type="PANTHER" id="PTHR44086">
    <property type="entry name" value="THIOSULFATE SULFURTRANSFERASE RDL2, MITOCHONDRIAL-RELATED"/>
    <property type="match status" value="1"/>
</dbReference>
<dbReference type="SUPFAM" id="SSF52821">
    <property type="entry name" value="Rhodanese/Cell cycle control phosphatase"/>
    <property type="match status" value="1"/>
</dbReference>
<evidence type="ECO:0000256" key="1">
    <source>
        <dbReference type="SAM" id="MobiDB-lite"/>
    </source>
</evidence>
<dbReference type="PATRIC" id="fig|1114856.3.peg.2717"/>
<dbReference type="eggNOG" id="ENOG502N5S4">
    <property type="taxonomic scope" value="Archaea"/>
</dbReference>
<sequence>MSEFGESMPGPSAKETTVAERPATRQSGWETTEASPEAKREHHRNSIQTGYDELVSAAEATVRVYTPADAIDLTGETQVLFVDVCGAVELSDGMIPGAIHASRGQLEAHLDPDNRRYVCALDDATEIIFYCAGGARSALAAQRAQELGFDRVGHLAGGISAWKDAGGPMQVIVDR</sequence>
<keyword evidence="4" id="KW-1185">Reference proteome</keyword>
<feature type="region of interest" description="Disordered" evidence="1">
    <location>
        <begin position="1"/>
        <end position="47"/>
    </location>
</feature>
<dbReference type="SMART" id="SM00450">
    <property type="entry name" value="RHOD"/>
    <property type="match status" value="1"/>
</dbReference>
<protein>
    <recommendedName>
        <fullName evidence="2">Rhodanese domain-containing protein</fullName>
    </recommendedName>
</protein>
<dbReference type="Pfam" id="PF00581">
    <property type="entry name" value="Rhodanese"/>
    <property type="match status" value="1"/>
</dbReference>
<feature type="domain" description="Rhodanese" evidence="2">
    <location>
        <begin position="75"/>
        <end position="171"/>
    </location>
</feature>
<dbReference type="AlphaFoldDB" id="L9VR28"/>
<dbReference type="PROSITE" id="PS50206">
    <property type="entry name" value="RHODANESE_3"/>
    <property type="match status" value="1"/>
</dbReference>
<dbReference type="InterPro" id="IPR036873">
    <property type="entry name" value="Rhodanese-like_dom_sf"/>
</dbReference>
<dbReference type="EMBL" id="AOHW01000036">
    <property type="protein sequence ID" value="ELY39609.1"/>
    <property type="molecule type" value="Genomic_DNA"/>
</dbReference>
<evidence type="ECO:0000313" key="3">
    <source>
        <dbReference type="EMBL" id="ELY39609.1"/>
    </source>
</evidence>
<dbReference type="RefSeq" id="WP_006090485.1">
    <property type="nucleotide sequence ID" value="NZ_AOHW01000036.1"/>
</dbReference>
<organism evidence="3 4">
    <name type="scientific">Natronorubrum tibetense GA33</name>
    <dbReference type="NCBI Taxonomy" id="1114856"/>
    <lineage>
        <taxon>Archaea</taxon>
        <taxon>Methanobacteriati</taxon>
        <taxon>Methanobacteriota</taxon>
        <taxon>Stenosarchaea group</taxon>
        <taxon>Halobacteria</taxon>
        <taxon>Halobacteriales</taxon>
        <taxon>Natrialbaceae</taxon>
        <taxon>Natronorubrum</taxon>
    </lineage>
</organism>